<dbReference type="InterPro" id="IPR001753">
    <property type="entry name" value="Enoyl-CoA_hydra/iso"/>
</dbReference>
<evidence type="ECO:0000256" key="1">
    <source>
        <dbReference type="ARBA" id="ARBA00005254"/>
    </source>
</evidence>
<dbReference type="InterPro" id="IPR018376">
    <property type="entry name" value="Enoyl-CoA_hyd/isom_CS"/>
</dbReference>
<evidence type="ECO:0000256" key="2">
    <source>
        <dbReference type="RuleBase" id="RU003707"/>
    </source>
</evidence>
<dbReference type="STRING" id="1114924.SAMN05216258_103448"/>
<dbReference type="Pfam" id="PF00378">
    <property type="entry name" value="ECH_1"/>
    <property type="match status" value="1"/>
</dbReference>
<reference evidence="3 4" key="1">
    <citation type="submission" date="2016-10" db="EMBL/GenBank/DDBJ databases">
        <authorList>
            <person name="de Groot N.N."/>
        </authorList>
    </citation>
    <scope>NUCLEOTIDE SEQUENCE [LARGE SCALE GENOMIC DNA]</scope>
    <source>
        <strain evidence="3 4">CGMCC 1.11030</strain>
    </source>
</reference>
<dbReference type="InterPro" id="IPR029045">
    <property type="entry name" value="ClpP/crotonase-like_dom_sf"/>
</dbReference>
<evidence type="ECO:0000313" key="3">
    <source>
        <dbReference type="EMBL" id="SFH99681.1"/>
    </source>
</evidence>
<dbReference type="GO" id="GO:0003824">
    <property type="term" value="F:catalytic activity"/>
    <property type="evidence" value="ECO:0007669"/>
    <property type="project" value="InterPro"/>
</dbReference>
<gene>
    <name evidence="3" type="ORF">SAMN05216258_103448</name>
</gene>
<dbReference type="EMBL" id="FOQH01000003">
    <property type="protein sequence ID" value="SFH99681.1"/>
    <property type="molecule type" value="Genomic_DNA"/>
</dbReference>
<dbReference type="RefSeq" id="WP_092859214.1">
    <property type="nucleotide sequence ID" value="NZ_FOQH01000003.1"/>
</dbReference>
<dbReference type="Proteomes" id="UP000199377">
    <property type="component" value="Unassembled WGS sequence"/>
</dbReference>
<comment type="similarity">
    <text evidence="1 2">Belongs to the enoyl-CoA hydratase/isomerase family.</text>
</comment>
<sequence>MSVVIFKDGPATVVAINRAERRNAVDSAAALALHRAFAEFEADASASVAILTGEGGFFCAGADLKAMAAGDRRRMPVDGPGPMGPTRMRLTKPVIAAIEGPAVAGGLELALWCDLRVMASDAVLGVYCRRFGVPLVDGGTFRLPRLIGHSRAMDLILTGRPVHAEEAVSIGLANRVCAPGEALPTALALAHEIAAFPQVCLRGDRQAAMEQWGLDEAGALAREFEIGMKTVASGESFSGAGRFSEGEGRHGKF</sequence>
<dbReference type="AlphaFoldDB" id="A0A1I3ELU0"/>
<accession>A0A1I3ELU0</accession>
<dbReference type="Gene3D" id="1.10.287.2460">
    <property type="match status" value="1"/>
</dbReference>
<dbReference type="PROSITE" id="PS00166">
    <property type="entry name" value="ENOYL_COA_HYDRATASE"/>
    <property type="match status" value="1"/>
</dbReference>
<organism evidence="3 4">
    <name type="scientific">Albimonas pacifica</name>
    <dbReference type="NCBI Taxonomy" id="1114924"/>
    <lineage>
        <taxon>Bacteria</taxon>
        <taxon>Pseudomonadati</taxon>
        <taxon>Pseudomonadota</taxon>
        <taxon>Alphaproteobacteria</taxon>
        <taxon>Rhodobacterales</taxon>
        <taxon>Paracoccaceae</taxon>
        <taxon>Albimonas</taxon>
    </lineage>
</organism>
<dbReference type="PANTHER" id="PTHR43802:SF1">
    <property type="entry name" value="IP11341P-RELATED"/>
    <property type="match status" value="1"/>
</dbReference>
<dbReference type="Gene3D" id="3.90.226.10">
    <property type="entry name" value="2-enoyl-CoA Hydratase, Chain A, domain 1"/>
    <property type="match status" value="1"/>
</dbReference>
<evidence type="ECO:0000313" key="4">
    <source>
        <dbReference type="Proteomes" id="UP000199377"/>
    </source>
</evidence>
<dbReference type="CDD" id="cd06558">
    <property type="entry name" value="crotonase-like"/>
    <property type="match status" value="1"/>
</dbReference>
<protein>
    <submittedName>
        <fullName evidence="3">Enoyl-CoA hydratase</fullName>
    </submittedName>
</protein>
<proteinExistence type="inferred from homology"/>
<dbReference type="PANTHER" id="PTHR43802">
    <property type="entry name" value="ENOYL-COA HYDRATASE"/>
    <property type="match status" value="1"/>
</dbReference>
<dbReference type="OrthoDB" id="5730382at2"/>
<keyword evidence="4" id="KW-1185">Reference proteome</keyword>
<dbReference type="SUPFAM" id="SSF52096">
    <property type="entry name" value="ClpP/crotonase"/>
    <property type="match status" value="1"/>
</dbReference>
<dbReference type="NCBIfam" id="NF006108">
    <property type="entry name" value="PRK08259.1"/>
    <property type="match status" value="1"/>
</dbReference>
<name>A0A1I3ELU0_9RHOB</name>